<sequence length="240" mass="26243">MQTVDITPPKKMPFDTENMALDSFLVDTKVTTVTGSDNPGLYHHGKPPLAVTTSGTSRIQSQLVLNQVRQQVEEKVGPLLALSEEYRTHFPHYVLEALDTAADGDGAVGFLCSMESNRNLLLHRIHTNTNKANGVAEASPLLRSPVAAGPPDKSLLQPCESTSLFPSMFASTSARRAKDYAFFNGMLEPHDVLLLHTCGRDAMGGEVLLRAAMEGVDLHQRVMHYLNSFVPVEKGSEKEE</sequence>
<keyword evidence="2" id="KW-1185">Reference proteome</keyword>
<accession>A0A7G2CMC5</accession>
<dbReference type="Proteomes" id="UP000515908">
    <property type="component" value="Chromosome 16"/>
</dbReference>
<dbReference type="AlphaFoldDB" id="A0A7G2CMC5"/>
<evidence type="ECO:0000313" key="2">
    <source>
        <dbReference type="Proteomes" id="UP000515908"/>
    </source>
</evidence>
<reference evidence="1 2" key="1">
    <citation type="submission" date="2020-08" db="EMBL/GenBank/DDBJ databases">
        <authorList>
            <person name="Newling K."/>
            <person name="Davey J."/>
            <person name="Forrester S."/>
        </authorList>
    </citation>
    <scope>NUCLEOTIDE SEQUENCE [LARGE SCALE GENOMIC DNA]</scope>
    <source>
        <strain evidence="2">Crithidia deanei Carvalho (ATCC PRA-265)</strain>
    </source>
</reference>
<dbReference type="EMBL" id="LR877160">
    <property type="protein sequence ID" value="CAD2220217.1"/>
    <property type="molecule type" value="Genomic_DNA"/>
</dbReference>
<proteinExistence type="predicted"/>
<gene>
    <name evidence="1" type="ORF">ADEAN_000773200</name>
</gene>
<organism evidence="1 2">
    <name type="scientific">Angomonas deanei</name>
    <dbReference type="NCBI Taxonomy" id="59799"/>
    <lineage>
        <taxon>Eukaryota</taxon>
        <taxon>Discoba</taxon>
        <taxon>Euglenozoa</taxon>
        <taxon>Kinetoplastea</taxon>
        <taxon>Metakinetoplastina</taxon>
        <taxon>Trypanosomatida</taxon>
        <taxon>Trypanosomatidae</taxon>
        <taxon>Strigomonadinae</taxon>
        <taxon>Angomonas</taxon>
    </lineage>
</organism>
<name>A0A7G2CMC5_9TRYP</name>
<protein>
    <submittedName>
        <fullName evidence="1">Uncharacterized protein</fullName>
    </submittedName>
</protein>
<evidence type="ECO:0000313" key="1">
    <source>
        <dbReference type="EMBL" id="CAD2220217.1"/>
    </source>
</evidence>
<dbReference type="VEuPathDB" id="TriTrypDB:ADEAN_000773200"/>